<feature type="transmembrane region" description="Helical" evidence="1">
    <location>
        <begin position="94"/>
        <end position="112"/>
    </location>
</feature>
<evidence type="ECO:0000313" key="2">
    <source>
        <dbReference type="EMBL" id="RUO30014.1"/>
    </source>
</evidence>
<gene>
    <name evidence="2" type="ORF">CWE12_08620</name>
</gene>
<dbReference type="Proteomes" id="UP000287410">
    <property type="component" value="Unassembled WGS sequence"/>
</dbReference>
<keyword evidence="3" id="KW-1185">Reference proteome</keyword>
<keyword evidence="1" id="KW-0812">Transmembrane</keyword>
<organism evidence="2 3">
    <name type="scientific">Aliidiomarina sedimenti</name>
    <dbReference type="NCBI Taxonomy" id="1933879"/>
    <lineage>
        <taxon>Bacteria</taxon>
        <taxon>Pseudomonadati</taxon>
        <taxon>Pseudomonadota</taxon>
        <taxon>Gammaproteobacteria</taxon>
        <taxon>Alteromonadales</taxon>
        <taxon>Idiomarinaceae</taxon>
        <taxon>Aliidiomarina</taxon>
    </lineage>
</organism>
<keyword evidence="1" id="KW-1133">Transmembrane helix</keyword>
<evidence type="ECO:0000313" key="3">
    <source>
        <dbReference type="Proteomes" id="UP000287410"/>
    </source>
</evidence>
<feature type="transmembrane region" description="Helical" evidence="1">
    <location>
        <begin position="196"/>
        <end position="214"/>
    </location>
</feature>
<feature type="transmembrane region" description="Helical" evidence="1">
    <location>
        <begin position="305"/>
        <end position="328"/>
    </location>
</feature>
<comment type="caution">
    <text evidence="2">The sequence shown here is derived from an EMBL/GenBank/DDBJ whole genome shotgun (WGS) entry which is preliminary data.</text>
</comment>
<feature type="transmembrane region" description="Helical" evidence="1">
    <location>
        <begin position="7"/>
        <end position="28"/>
    </location>
</feature>
<feature type="transmembrane region" description="Helical" evidence="1">
    <location>
        <begin position="167"/>
        <end position="187"/>
    </location>
</feature>
<feature type="transmembrane region" description="Helical" evidence="1">
    <location>
        <begin position="226"/>
        <end position="244"/>
    </location>
</feature>
<protein>
    <recommendedName>
        <fullName evidence="4">EpsG family protein</fullName>
    </recommendedName>
</protein>
<name>A0ABY0BZE2_9GAMM</name>
<feature type="transmembrane region" description="Helical" evidence="1">
    <location>
        <begin position="142"/>
        <end position="161"/>
    </location>
</feature>
<feature type="transmembrane region" description="Helical" evidence="1">
    <location>
        <begin position="34"/>
        <end position="55"/>
    </location>
</feature>
<dbReference type="RefSeq" id="WP_126789285.1">
    <property type="nucleotide sequence ID" value="NZ_PIPN01000003.1"/>
</dbReference>
<evidence type="ECO:0000256" key="1">
    <source>
        <dbReference type="SAM" id="Phobius"/>
    </source>
</evidence>
<keyword evidence="1" id="KW-0472">Membrane</keyword>
<proteinExistence type="predicted"/>
<feature type="transmembrane region" description="Helical" evidence="1">
    <location>
        <begin position="118"/>
        <end position="135"/>
    </location>
</feature>
<feature type="transmembrane region" description="Helical" evidence="1">
    <location>
        <begin position="256"/>
        <end position="275"/>
    </location>
</feature>
<feature type="transmembrane region" description="Helical" evidence="1">
    <location>
        <begin position="281"/>
        <end position="298"/>
    </location>
</feature>
<sequence>MFEYAELIIYLLIVLIAFWFAIAPHPSMSNGVKFLLYVFVSSCLSIVVRLSGFDIDIATYADSMRFESISFYYLREPVVWFGQRYLYSVLQSDVLVFILFDVFLLICVYASFTKYRLPYYAFYAFLVFFPFIMGMQNVYRQWVSAIFCLLAFSYVFSNGSFTKRYGLYTLAGLSHNVAGLFLAPLFLMSKSFLERAAGFVVLALTPLLILFAAGSKSAASTGENLVVAYIALLVVMVIFMILSTRLRVNRHNRKSLGIAIFSIYLVFISSVILTSTGAERVGLFSLVLIYPHLVLFIERYYRQAFLLRACLVVFGFAPILIFGVRQFIVP</sequence>
<evidence type="ECO:0008006" key="4">
    <source>
        <dbReference type="Google" id="ProtNLM"/>
    </source>
</evidence>
<dbReference type="EMBL" id="PIPN01000003">
    <property type="protein sequence ID" value="RUO30014.1"/>
    <property type="molecule type" value="Genomic_DNA"/>
</dbReference>
<accession>A0ABY0BZE2</accession>
<reference evidence="2 3" key="1">
    <citation type="journal article" date="2018" name="Front. Microbiol.">
        <title>Genome-Based Analysis Reveals the Taxonomy and Diversity of the Family Idiomarinaceae.</title>
        <authorList>
            <person name="Liu Y."/>
            <person name="Lai Q."/>
            <person name="Shao Z."/>
        </authorList>
    </citation>
    <scope>NUCLEOTIDE SEQUENCE [LARGE SCALE GENOMIC DNA]</scope>
    <source>
        <strain evidence="2 3">GBSy1</strain>
    </source>
</reference>